<comment type="similarity">
    <text evidence="2">Belongs to the COG4 family.</text>
</comment>
<dbReference type="SMART" id="SM00762">
    <property type="entry name" value="Cog4"/>
    <property type="match status" value="1"/>
</dbReference>
<dbReference type="InterPro" id="IPR048680">
    <property type="entry name" value="COG4_N"/>
</dbReference>
<evidence type="ECO:0000256" key="3">
    <source>
        <dbReference type="ARBA" id="ARBA00020975"/>
    </source>
</evidence>
<dbReference type="OrthoDB" id="47059at2759"/>
<dbReference type="Pfam" id="PF08318">
    <property type="entry name" value="COG4_m"/>
    <property type="match status" value="1"/>
</dbReference>
<dbReference type="GO" id="GO:0000301">
    <property type="term" value="P:retrograde transport, vesicle recycling within Golgi"/>
    <property type="evidence" value="ECO:0007669"/>
    <property type="project" value="EnsemblFungi"/>
</dbReference>
<reference evidence="11" key="1">
    <citation type="submission" date="2016-03" db="EMBL/GenBank/DDBJ databases">
        <authorList>
            <person name="Devillers H."/>
        </authorList>
    </citation>
    <scope>NUCLEOTIDE SEQUENCE [LARGE SCALE GENOMIC DNA]</scope>
</reference>
<name>A0A1G4J0V4_9SACH</name>
<feature type="domain" description="COG4 transport protein middle alpha-helical bundle" evidence="9">
    <location>
        <begin position="183"/>
        <end position="503"/>
    </location>
</feature>
<dbReference type="GO" id="GO:0000425">
    <property type="term" value="P:pexophagy"/>
    <property type="evidence" value="ECO:0007669"/>
    <property type="project" value="EnsemblFungi"/>
</dbReference>
<dbReference type="Proteomes" id="UP000190274">
    <property type="component" value="Chromosome C"/>
</dbReference>
<dbReference type="Gene3D" id="1.20.58.1970">
    <property type="match status" value="1"/>
</dbReference>
<evidence type="ECO:0000256" key="4">
    <source>
        <dbReference type="ARBA" id="ARBA00022448"/>
    </source>
</evidence>
<dbReference type="Pfam" id="PF20663">
    <property type="entry name" value="COG4_N"/>
    <property type="match status" value="1"/>
</dbReference>
<dbReference type="PANTHER" id="PTHR24016">
    <property type="entry name" value="CONSERVED OLIGOMERIC GOLGI COMPLEX SUBUNIT 4"/>
    <property type="match status" value="1"/>
</dbReference>
<evidence type="ECO:0000256" key="6">
    <source>
        <dbReference type="ARBA" id="ARBA00023034"/>
    </source>
</evidence>
<evidence type="ECO:0000313" key="11">
    <source>
        <dbReference type="Proteomes" id="UP000190274"/>
    </source>
</evidence>
<dbReference type="AlphaFoldDB" id="A0A1G4J0V4"/>
<evidence type="ECO:0000256" key="1">
    <source>
        <dbReference type="ARBA" id="ARBA00004395"/>
    </source>
</evidence>
<comment type="subcellular location">
    <subcellularLocation>
        <location evidence="1">Golgi apparatus membrane</location>
        <topology evidence="1">Peripheral membrane protein</topology>
    </subcellularLocation>
</comment>
<organism evidence="10 11">
    <name type="scientific">Lachancea dasiensis</name>
    <dbReference type="NCBI Taxonomy" id="1072105"/>
    <lineage>
        <taxon>Eukaryota</taxon>
        <taxon>Fungi</taxon>
        <taxon>Dikarya</taxon>
        <taxon>Ascomycota</taxon>
        <taxon>Saccharomycotina</taxon>
        <taxon>Saccharomycetes</taxon>
        <taxon>Saccharomycetales</taxon>
        <taxon>Saccharomycetaceae</taxon>
        <taxon>Lachancea</taxon>
    </lineage>
</organism>
<sequence length="817" mass="92712">MFSADPQTVDTRLSTNLAKYHLVLPKISNVSQLAKLQGVIANEHHTTSKSLDEYLRVSHSSINQHVRKLELQRTKLTRTLSKLHHALEDMSISKDLALKISTRIRCIDQERLIVARVLQFVNDTQVLKQKVFTVNEALERSDYELAATAIDSILSLPAEVVSSQFASKVVPSSEIPEDPQVLLTQWTQKLAIVFKEVFAKAASEQDVNKLSAVFKLFPLIRKSELGLDLYSRYVCDIIAAESRKIMTGAAPNNTTFYAKALLLLFRIVSTVINGHSKLISEVYGKQHMVHIMAKMQREADMQAGLVLDSFVEARGIDEVLQSIAKFEKASASTEASEVEPPSMARVSNLINEHSMFLQNWSMYCRLFATKWKEFNETTVEEGVLHLPDPILNGHFYGKINDSDFLQNFQKLVRFYLHTSFNRTVEFESLPSLNKYISKKPFQHDDVSSYSFSSTVEDMTLLIRNCLILNVNTGRSLLLDHFLDVLRRFLQNDYLIKFLQQKLRQLQPRLTSTVTLKKYVPHTESNPVSRAASPGLADPSKLSNLRFNIKGAASSAFSNIQSNIQAVYADEESILKLHHYIIYLNTLSIGGEFLRKLLTQELLIDSPNLLIDNFPFNSEAQVLKAKVESTEQNILSQQNKLLQWAVKQLFENLLQQKIRKMLGSLFIQGPDSTYLSSAVDFEDMSHIQLFAGDWKELMIPYANTLYKTCYSQLLSFIVDFLVAQIATRLWSLQINELGSIKLDRELSSLIAIVCGEQYALREKFTKLTQIVLVTGLEDDDFDPGTNGDLKQEILDGITWVLTPSERIRAGGLRVDKRR</sequence>
<dbReference type="STRING" id="1266660.A0A1G4J0V4"/>
<dbReference type="InterPro" id="IPR048682">
    <property type="entry name" value="COG4"/>
</dbReference>
<gene>
    <name evidence="10" type="ORF">LADA_0C10198G</name>
</gene>
<evidence type="ECO:0000256" key="2">
    <source>
        <dbReference type="ARBA" id="ARBA00009215"/>
    </source>
</evidence>
<keyword evidence="7" id="KW-0472">Membrane</keyword>
<keyword evidence="5" id="KW-0653">Protein transport</keyword>
<dbReference type="InterPro" id="IPR048684">
    <property type="entry name" value="COG4_C"/>
</dbReference>
<dbReference type="Pfam" id="PF20662">
    <property type="entry name" value="COG4_C"/>
    <property type="match status" value="1"/>
</dbReference>
<accession>A0A1G4J0V4</accession>
<dbReference type="InterPro" id="IPR013167">
    <property type="entry name" value="COG4_M"/>
</dbReference>
<evidence type="ECO:0000256" key="5">
    <source>
        <dbReference type="ARBA" id="ARBA00022927"/>
    </source>
</evidence>
<dbReference type="GO" id="GO:0000139">
    <property type="term" value="C:Golgi membrane"/>
    <property type="evidence" value="ECO:0007669"/>
    <property type="project" value="UniProtKB-SubCell"/>
</dbReference>
<keyword evidence="11" id="KW-1185">Reference proteome</keyword>
<keyword evidence="6" id="KW-0333">Golgi apparatus</keyword>
<proteinExistence type="inferred from homology"/>
<dbReference type="GO" id="GO:0017119">
    <property type="term" value="C:Golgi transport complex"/>
    <property type="evidence" value="ECO:0007669"/>
    <property type="project" value="EnsemblFungi"/>
</dbReference>
<evidence type="ECO:0000256" key="8">
    <source>
        <dbReference type="ARBA" id="ARBA00031340"/>
    </source>
</evidence>
<dbReference type="PANTHER" id="PTHR24016:SF0">
    <property type="entry name" value="CONSERVED OLIGOMERIC GOLGI COMPLEX SUBUNIT 4"/>
    <property type="match status" value="1"/>
</dbReference>
<protein>
    <recommendedName>
        <fullName evidence="3">Conserved oligomeric Golgi complex subunit 4</fullName>
    </recommendedName>
    <alternativeName>
        <fullName evidence="8">Component of oligomeric Golgi complex 4</fullName>
    </alternativeName>
</protein>
<evidence type="ECO:0000259" key="9">
    <source>
        <dbReference type="SMART" id="SM00762"/>
    </source>
</evidence>
<evidence type="ECO:0000313" key="10">
    <source>
        <dbReference type="EMBL" id="SCU83214.1"/>
    </source>
</evidence>
<dbReference type="GO" id="GO:0032258">
    <property type="term" value="P:cytoplasm to vacuole targeting by the Cvt pathway"/>
    <property type="evidence" value="ECO:0007669"/>
    <property type="project" value="EnsemblFungi"/>
</dbReference>
<keyword evidence="4" id="KW-0813">Transport</keyword>
<evidence type="ECO:0000256" key="7">
    <source>
        <dbReference type="ARBA" id="ARBA00023136"/>
    </source>
</evidence>
<dbReference type="EMBL" id="LT598459">
    <property type="protein sequence ID" value="SCU83214.1"/>
    <property type="molecule type" value="Genomic_DNA"/>
</dbReference>